<evidence type="ECO:0000313" key="2">
    <source>
        <dbReference type="Proteomes" id="UP000306319"/>
    </source>
</evidence>
<sequence>MFQKKKTDPLESVIQRNIIKRYEADGYIVVKISLCNKGGFPDLMLLKDGKASFVEVKRPGQQPRPLQEYRLKELRDAGFDAFVLTE</sequence>
<gene>
    <name evidence="1" type="ORF">E5331_00485</name>
</gene>
<protein>
    <submittedName>
        <fullName evidence="1">VRR-NUC domain-containing protein</fullName>
    </submittedName>
</protein>
<proteinExistence type="predicted"/>
<evidence type="ECO:0000313" key="1">
    <source>
        <dbReference type="EMBL" id="TGY80889.1"/>
    </source>
</evidence>
<keyword evidence="2" id="KW-1185">Reference proteome</keyword>
<comment type="caution">
    <text evidence="1">The sequence shown here is derived from an EMBL/GenBank/DDBJ whole genome shotgun (WGS) entry which is preliminary data.</text>
</comment>
<dbReference type="Proteomes" id="UP000306319">
    <property type="component" value="Unassembled WGS sequence"/>
</dbReference>
<name>A0AC61RKI8_9BACT</name>
<reference evidence="1" key="1">
    <citation type="submission" date="2019-04" db="EMBL/GenBank/DDBJ databases">
        <title>Microbes associate with the intestines of laboratory mice.</title>
        <authorList>
            <person name="Navarre W."/>
            <person name="Wong E."/>
            <person name="Huang K."/>
            <person name="Tropini C."/>
            <person name="Ng K."/>
            <person name="Yu B."/>
        </authorList>
    </citation>
    <scope>NUCLEOTIDE SEQUENCE</scope>
    <source>
        <strain evidence="1">NM04_E33</strain>
    </source>
</reference>
<organism evidence="1 2">
    <name type="scientific">Lepagella muris</name>
    <dbReference type="NCBI Taxonomy" id="3032870"/>
    <lineage>
        <taxon>Bacteria</taxon>
        <taxon>Pseudomonadati</taxon>
        <taxon>Bacteroidota</taxon>
        <taxon>Bacteroidia</taxon>
        <taxon>Bacteroidales</taxon>
        <taxon>Muribaculaceae</taxon>
        <taxon>Lepagella</taxon>
    </lineage>
</organism>
<dbReference type="EMBL" id="SRYB01000001">
    <property type="protein sequence ID" value="TGY80889.1"/>
    <property type="molecule type" value="Genomic_DNA"/>
</dbReference>
<accession>A0AC61RKI8</accession>